<dbReference type="Proteomes" id="UP000501534">
    <property type="component" value="Chromosome"/>
</dbReference>
<keyword evidence="6" id="KW-0521">NADP</keyword>
<keyword evidence="6 8" id="KW-0560">Oxidoreductase</keyword>
<dbReference type="Pfam" id="PF04321">
    <property type="entry name" value="RmlD_sub_bind"/>
    <property type="match status" value="1"/>
</dbReference>
<sequence length="294" mass="31211">MNRVLVTGAAGQVGAAVAAQLRGSWEVIAHDRASLDLADPARIAAVVAETRPDVIVNAGAYTAVDRAETDTQAALAANSVAPGAIGIAAKHVGAVVIHFSTDYVFDGTKATPYVESDPTSPVSVYGASKLTGERALAASGVPHVILRTSWVYGPRGKNFLLTMLNAAKTREEVRVVDDQRGAPTSALQLARATQALLAQPADKLRSATGVYHCSAAGDVTWFDFTREIYERWGKINPGFRAPRVVPIPSSEYPTPVKRPANSRLSNAKLQETFRIALEPWEQGLDETLAVLASA</sequence>
<dbReference type="InterPro" id="IPR036291">
    <property type="entry name" value="NAD(P)-bd_dom_sf"/>
</dbReference>
<accession>A0A6M4GQF2</accession>
<evidence type="ECO:0000256" key="5">
    <source>
        <dbReference type="ARBA" id="ARBA00048200"/>
    </source>
</evidence>
<comment type="pathway">
    <text evidence="1 6">Carbohydrate biosynthesis; dTDP-L-rhamnose biosynthesis.</text>
</comment>
<dbReference type="GO" id="GO:0005829">
    <property type="term" value="C:cytosol"/>
    <property type="evidence" value="ECO:0007669"/>
    <property type="project" value="TreeGrafter"/>
</dbReference>
<comment type="similarity">
    <text evidence="2 6">Belongs to the dTDP-4-dehydrorhamnose reductase family.</text>
</comment>
<dbReference type="AlphaFoldDB" id="A0A6M4GQF2"/>
<feature type="domain" description="RmlD-like substrate binding" evidence="7">
    <location>
        <begin position="3"/>
        <end position="290"/>
    </location>
</feature>
<comment type="function">
    <text evidence="6">Catalyzes the reduction of dTDP-6-deoxy-L-lyxo-4-hexulose to yield dTDP-L-rhamnose.</text>
</comment>
<dbReference type="InterPro" id="IPR029903">
    <property type="entry name" value="RmlD-like-bd"/>
</dbReference>
<keyword evidence="9" id="KW-1185">Reference proteome</keyword>
<evidence type="ECO:0000256" key="6">
    <source>
        <dbReference type="RuleBase" id="RU364082"/>
    </source>
</evidence>
<gene>
    <name evidence="8" type="primary">rmlD</name>
    <name evidence="8" type="ORF">DSM104443_00063</name>
</gene>
<name>A0A6M4GQF2_9PROT</name>
<evidence type="ECO:0000256" key="4">
    <source>
        <dbReference type="ARBA" id="ARBA00017099"/>
    </source>
</evidence>
<comment type="cofactor">
    <cofactor evidence="6">
        <name>Mg(2+)</name>
        <dbReference type="ChEBI" id="CHEBI:18420"/>
    </cofactor>
    <text evidence="6">Binds 1 Mg(2+) ion per monomer.</text>
</comment>
<dbReference type="NCBIfam" id="TIGR01214">
    <property type="entry name" value="rmlD"/>
    <property type="match status" value="1"/>
</dbReference>
<dbReference type="RefSeq" id="WP_171088731.1">
    <property type="nucleotide sequence ID" value="NZ_CP053069.1"/>
</dbReference>
<dbReference type="KEGG" id="uru:DSM104443_00063"/>
<reference evidence="8 9" key="1">
    <citation type="submission" date="2020-04" db="EMBL/GenBank/DDBJ databases">
        <title>Usitatibacter rugosus gen. nov., sp. nov. and Usitatibacter palustris sp. nov., novel members of Usitatibacteraceae fam. nov. within the order Nitrosomonadales isolated from soil.</title>
        <authorList>
            <person name="Huber K.J."/>
            <person name="Neumann-Schaal M."/>
            <person name="Geppert A."/>
            <person name="Luckner M."/>
            <person name="Wanner G."/>
            <person name="Overmann J."/>
        </authorList>
    </citation>
    <scope>NUCLEOTIDE SEQUENCE [LARGE SCALE GENOMIC DNA]</scope>
    <source>
        <strain evidence="8 9">0125_3</strain>
    </source>
</reference>
<dbReference type="Gene3D" id="3.90.25.10">
    <property type="entry name" value="UDP-galactose 4-epimerase, domain 1"/>
    <property type="match status" value="1"/>
</dbReference>
<evidence type="ECO:0000313" key="9">
    <source>
        <dbReference type="Proteomes" id="UP000501534"/>
    </source>
</evidence>
<proteinExistence type="inferred from homology"/>
<evidence type="ECO:0000256" key="2">
    <source>
        <dbReference type="ARBA" id="ARBA00010944"/>
    </source>
</evidence>
<evidence type="ECO:0000259" key="7">
    <source>
        <dbReference type="Pfam" id="PF04321"/>
    </source>
</evidence>
<comment type="catalytic activity">
    <reaction evidence="5 6">
        <text>dTDP-beta-L-rhamnose + NADP(+) = dTDP-4-dehydro-beta-L-rhamnose + NADPH + H(+)</text>
        <dbReference type="Rhea" id="RHEA:21796"/>
        <dbReference type="ChEBI" id="CHEBI:15378"/>
        <dbReference type="ChEBI" id="CHEBI:57510"/>
        <dbReference type="ChEBI" id="CHEBI:57783"/>
        <dbReference type="ChEBI" id="CHEBI:58349"/>
        <dbReference type="ChEBI" id="CHEBI:62830"/>
        <dbReference type="EC" id="1.1.1.133"/>
    </reaction>
</comment>
<dbReference type="Gene3D" id="3.40.50.720">
    <property type="entry name" value="NAD(P)-binding Rossmann-like Domain"/>
    <property type="match status" value="1"/>
</dbReference>
<dbReference type="UniPathway" id="UPA00124"/>
<dbReference type="InterPro" id="IPR005913">
    <property type="entry name" value="dTDP_dehydrorham_reduct"/>
</dbReference>
<dbReference type="PANTHER" id="PTHR10491">
    <property type="entry name" value="DTDP-4-DEHYDRORHAMNOSE REDUCTASE"/>
    <property type="match status" value="1"/>
</dbReference>
<dbReference type="GO" id="GO:0008831">
    <property type="term" value="F:dTDP-4-dehydrorhamnose reductase activity"/>
    <property type="evidence" value="ECO:0007669"/>
    <property type="project" value="UniProtKB-EC"/>
</dbReference>
<dbReference type="SUPFAM" id="SSF51735">
    <property type="entry name" value="NAD(P)-binding Rossmann-fold domains"/>
    <property type="match status" value="1"/>
</dbReference>
<organism evidence="8 9">
    <name type="scientific">Usitatibacter rugosus</name>
    <dbReference type="NCBI Taxonomy" id="2732067"/>
    <lineage>
        <taxon>Bacteria</taxon>
        <taxon>Pseudomonadati</taxon>
        <taxon>Pseudomonadota</taxon>
        <taxon>Betaproteobacteria</taxon>
        <taxon>Nitrosomonadales</taxon>
        <taxon>Usitatibacteraceae</taxon>
        <taxon>Usitatibacter</taxon>
    </lineage>
</organism>
<evidence type="ECO:0000313" key="8">
    <source>
        <dbReference type="EMBL" id="QJR09028.1"/>
    </source>
</evidence>
<dbReference type="EMBL" id="CP053069">
    <property type="protein sequence ID" value="QJR09028.1"/>
    <property type="molecule type" value="Genomic_DNA"/>
</dbReference>
<dbReference type="PANTHER" id="PTHR10491:SF4">
    <property type="entry name" value="METHIONINE ADENOSYLTRANSFERASE 2 SUBUNIT BETA"/>
    <property type="match status" value="1"/>
</dbReference>
<protein>
    <recommendedName>
        <fullName evidence="4 6">dTDP-4-dehydrorhamnose reductase</fullName>
        <ecNumber evidence="3 6">1.1.1.133</ecNumber>
    </recommendedName>
</protein>
<dbReference type="EC" id="1.1.1.133" evidence="3 6"/>
<evidence type="ECO:0000256" key="1">
    <source>
        <dbReference type="ARBA" id="ARBA00004781"/>
    </source>
</evidence>
<dbReference type="GO" id="GO:0019305">
    <property type="term" value="P:dTDP-rhamnose biosynthetic process"/>
    <property type="evidence" value="ECO:0007669"/>
    <property type="project" value="UniProtKB-UniPathway"/>
</dbReference>
<evidence type="ECO:0000256" key="3">
    <source>
        <dbReference type="ARBA" id="ARBA00012929"/>
    </source>
</evidence>
<dbReference type="CDD" id="cd05254">
    <property type="entry name" value="dTDP_HR_like_SDR_e"/>
    <property type="match status" value="1"/>
</dbReference>